<dbReference type="Pfam" id="PF18416">
    <property type="entry name" value="GbpA_2"/>
    <property type="match status" value="1"/>
</dbReference>
<dbReference type="InterPro" id="IPR014756">
    <property type="entry name" value="Ig_E-set"/>
</dbReference>
<accession>A0A0W0TT73</accession>
<evidence type="ECO:0000259" key="6">
    <source>
        <dbReference type="Pfam" id="PF18416"/>
    </source>
</evidence>
<dbReference type="Gene3D" id="3.30.70.2150">
    <property type="match status" value="1"/>
</dbReference>
<evidence type="ECO:0000256" key="3">
    <source>
        <dbReference type="ARBA" id="ARBA00022729"/>
    </source>
</evidence>
<reference evidence="7 8" key="1">
    <citation type="submission" date="2015-11" db="EMBL/GenBank/DDBJ databases">
        <title>Genomic analysis of 38 Legionella species identifies large and diverse effector repertoires.</title>
        <authorList>
            <person name="Burstein D."/>
            <person name="Amaro F."/>
            <person name="Zusman T."/>
            <person name="Lifshitz Z."/>
            <person name="Cohen O."/>
            <person name="Gilbert J.A."/>
            <person name="Pupko T."/>
            <person name="Shuman H.A."/>
            <person name="Segal G."/>
        </authorList>
    </citation>
    <scope>NUCLEOTIDE SEQUENCE [LARGE SCALE GENOMIC DNA]</scope>
    <source>
        <strain evidence="7 8">SE-32A-C8</strain>
    </source>
</reference>
<keyword evidence="3 4" id="KW-0732">Signal</keyword>
<keyword evidence="2" id="KW-0147">Chitin-binding</keyword>
<keyword evidence="1" id="KW-0964">Secreted</keyword>
<organism evidence="7 8">
    <name type="scientific">Legionella erythra</name>
    <dbReference type="NCBI Taxonomy" id="448"/>
    <lineage>
        <taxon>Bacteria</taxon>
        <taxon>Pseudomonadati</taxon>
        <taxon>Pseudomonadota</taxon>
        <taxon>Gammaproteobacteria</taxon>
        <taxon>Legionellales</taxon>
        <taxon>Legionellaceae</taxon>
        <taxon>Legionella</taxon>
    </lineage>
</organism>
<feature type="signal peptide" evidence="4">
    <location>
        <begin position="1"/>
        <end position="21"/>
    </location>
</feature>
<evidence type="ECO:0000256" key="4">
    <source>
        <dbReference type="SAM" id="SignalP"/>
    </source>
</evidence>
<evidence type="ECO:0000313" key="7">
    <source>
        <dbReference type="EMBL" id="KTC98656.1"/>
    </source>
</evidence>
<protein>
    <submittedName>
        <fullName evidence="7">Chitin-binding protein CbpD</fullName>
    </submittedName>
</protein>
<gene>
    <name evidence="7" type="primary">cpbD</name>
    <name evidence="7" type="ORF">Lery_0820</name>
</gene>
<evidence type="ECO:0000256" key="1">
    <source>
        <dbReference type="ARBA" id="ARBA00022525"/>
    </source>
</evidence>
<dbReference type="EMBL" id="LNYA01000018">
    <property type="protein sequence ID" value="KTC98656.1"/>
    <property type="molecule type" value="Genomic_DNA"/>
</dbReference>
<dbReference type="GO" id="GO:0008061">
    <property type="term" value="F:chitin binding"/>
    <property type="evidence" value="ECO:0007669"/>
    <property type="project" value="UniProtKB-KW"/>
</dbReference>
<dbReference type="Proteomes" id="UP000054773">
    <property type="component" value="Unassembled WGS sequence"/>
</dbReference>
<dbReference type="InterPro" id="IPR051024">
    <property type="entry name" value="GlcNAc_Chitin_IntDeg"/>
</dbReference>
<dbReference type="STRING" id="448.Lery_0820"/>
<dbReference type="SUPFAM" id="SSF81296">
    <property type="entry name" value="E set domains"/>
    <property type="match status" value="1"/>
</dbReference>
<dbReference type="Pfam" id="PF03067">
    <property type="entry name" value="LPMO_10"/>
    <property type="match status" value="1"/>
</dbReference>
<evidence type="ECO:0000313" key="8">
    <source>
        <dbReference type="Proteomes" id="UP000054773"/>
    </source>
</evidence>
<dbReference type="InterPro" id="IPR041029">
    <property type="entry name" value="GbpA_2"/>
</dbReference>
<name>A0A0W0TT73_LEGER</name>
<sequence length="378" mass="41564">MKKLVGSIGLAIASFSLFAHGSLETPISRTYQCYKEGPESPKSAACKAAVQVGGAQPLYNWHEVNQGAANDQHRALIADGQLCAGGRDFFKGFNLARSDWTTSVVHPDANGHFQFVFVATAPHKTKYFKFYATKDGYDFNTPLKWSDLEDSPFCTITSVTLANGRYQMDCPLPANMTGKRIFYMIWQREDSPEAFYGCSDVFIDGAAQAPTWHELENFYGTGDIAVNTKVTLRVFKHEVEVESKSITVNASNHTGTQWPLALGTAVNNSSSLVRIGLFDPESGQVVLAANQANKIYLSDADTGSYHVMVDFTEPSTSTDLVYPDGISTYTAGTIVLGRLDHKRYQCKPWPYSGWCTQSAAYYEPGVGLAWSQAWTLLG</sequence>
<feature type="domain" description="N-acetylglucosamine binding protein A" evidence="6">
    <location>
        <begin position="212"/>
        <end position="302"/>
    </location>
</feature>
<dbReference type="PATRIC" id="fig|448.7.peg.857"/>
<dbReference type="PANTHER" id="PTHR34823:SF1">
    <property type="entry name" value="CHITIN-BINDING TYPE-4 DOMAIN-CONTAINING PROTEIN"/>
    <property type="match status" value="1"/>
</dbReference>
<dbReference type="InterPro" id="IPR004302">
    <property type="entry name" value="Cellulose/chitin-bd_N"/>
</dbReference>
<comment type="caution">
    <text evidence="7">The sequence shown here is derived from an EMBL/GenBank/DDBJ whole genome shotgun (WGS) entry which is preliminary data.</text>
</comment>
<proteinExistence type="predicted"/>
<evidence type="ECO:0000256" key="2">
    <source>
        <dbReference type="ARBA" id="ARBA00022669"/>
    </source>
</evidence>
<keyword evidence="8" id="KW-1185">Reference proteome</keyword>
<feature type="domain" description="Chitin-binding type-4" evidence="5">
    <location>
        <begin position="20"/>
        <end position="201"/>
    </location>
</feature>
<dbReference type="PANTHER" id="PTHR34823">
    <property type="entry name" value="GLCNAC-BINDING PROTEIN A"/>
    <property type="match status" value="1"/>
</dbReference>
<dbReference type="OrthoDB" id="3675244at2"/>
<dbReference type="AlphaFoldDB" id="A0A0W0TT73"/>
<dbReference type="CDD" id="cd21177">
    <property type="entry name" value="LPMO_AA10"/>
    <property type="match status" value="1"/>
</dbReference>
<evidence type="ECO:0000259" key="5">
    <source>
        <dbReference type="Pfam" id="PF03067"/>
    </source>
</evidence>
<dbReference type="Gene3D" id="2.70.50.50">
    <property type="entry name" value="chitin-binding protein cbp21"/>
    <property type="match status" value="1"/>
</dbReference>
<feature type="chain" id="PRO_5006913390" evidence="4">
    <location>
        <begin position="22"/>
        <end position="378"/>
    </location>
</feature>